<reference evidence="1 2" key="1">
    <citation type="submission" date="2013-02" db="EMBL/GenBank/DDBJ databases">
        <title>The Genome Sequence of Acinetobacter sp. ANC 3994.</title>
        <authorList>
            <consortium name="The Broad Institute Genome Sequencing Platform"/>
            <consortium name="The Broad Institute Genome Sequencing Center for Infectious Disease"/>
            <person name="Cerqueira G."/>
            <person name="Feldgarden M."/>
            <person name="Courvalin P."/>
            <person name="Perichon B."/>
            <person name="Grillot-Courvalin C."/>
            <person name="Clermont D."/>
            <person name="Rocha E."/>
            <person name="Yoon E.-J."/>
            <person name="Nemec A."/>
            <person name="Walker B."/>
            <person name="Young S.K."/>
            <person name="Zeng Q."/>
            <person name="Gargeya S."/>
            <person name="Fitzgerald M."/>
            <person name="Haas B."/>
            <person name="Abouelleil A."/>
            <person name="Alvarado L."/>
            <person name="Arachchi H.M."/>
            <person name="Berlin A.M."/>
            <person name="Chapman S.B."/>
            <person name="Dewar J."/>
            <person name="Goldberg J."/>
            <person name="Griggs A."/>
            <person name="Gujja S."/>
            <person name="Hansen M."/>
            <person name="Howarth C."/>
            <person name="Imamovic A."/>
            <person name="Larimer J."/>
            <person name="McCowan C."/>
            <person name="Murphy C."/>
            <person name="Neiman D."/>
            <person name="Pearson M."/>
            <person name="Priest M."/>
            <person name="Roberts A."/>
            <person name="Saif S."/>
            <person name="Shea T."/>
            <person name="Sisk P."/>
            <person name="Sykes S."/>
            <person name="Wortman J."/>
            <person name="Nusbaum C."/>
            <person name="Birren B."/>
        </authorList>
    </citation>
    <scope>NUCLEOTIDE SEQUENCE [LARGE SCALE GENOMIC DNA]</scope>
    <source>
        <strain evidence="1 2">ANC 3994</strain>
    </source>
</reference>
<accession>N8P1K1</accession>
<dbReference type="PATRIC" id="fig|1217715.3.peg.1306"/>
<organism evidence="1 2">
    <name type="scientific">Acinetobacter bohemicus ANC 3994</name>
    <dbReference type="NCBI Taxonomy" id="1217715"/>
    <lineage>
        <taxon>Bacteria</taxon>
        <taxon>Pseudomonadati</taxon>
        <taxon>Pseudomonadota</taxon>
        <taxon>Gammaproteobacteria</taxon>
        <taxon>Moraxellales</taxon>
        <taxon>Moraxellaceae</taxon>
        <taxon>Acinetobacter</taxon>
    </lineage>
</organism>
<dbReference type="AlphaFoldDB" id="N8P1K1"/>
<dbReference type="Proteomes" id="UP000013086">
    <property type="component" value="Unassembled WGS sequence"/>
</dbReference>
<gene>
    <name evidence="1" type="ORF">F994_01349</name>
</gene>
<protein>
    <submittedName>
        <fullName evidence="1">Uncharacterized protein</fullName>
    </submittedName>
</protein>
<evidence type="ECO:0000313" key="2">
    <source>
        <dbReference type="Proteomes" id="UP000013086"/>
    </source>
</evidence>
<proteinExistence type="predicted"/>
<dbReference type="HOGENOM" id="CLU_3264204_0_0_6"/>
<dbReference type="EMBL" id="APOH01000011">
    <property type="protein sequence ID" value="ENU20290.1"/>
    <property type="molecule type" value="Genomic_DNA"/>
</dbReference>
<name>N8P1K1_9GAMM</name>
<sequence>MNLPNVDMNLLDQPTLAKVQAKELDHPPHIYQLFTIQWRFN</sequence>
<comment type="caution">
    <text evidence="1">The sequence shown here is derived from an EMBL/GenBank/DDBJ whole genome shotgun (WGS) entry which is preliminary data.</text>
</comment>
<evidence type="ECO:0000313" key="1">
    <source>
        <dbReference type="EMBL" id="ENU20290.1"/>
    </source>
</evidence>